<dbReference type="EMBL" id="JACHIA010000007">
    <property type="protein sequence ID" value="MBB6071119.1"/>
    <property type="molecule type" value="Genomic_DNA"/>
</dbReference>
<dbReference type="AlphaFoldDB" id="A0A841GZL5"/>
<evidence type="ECO:0000313" key="1">
    <source>
        <dbReference type="EMBL" id="MBB6071119.1"/>
    </source>
</evidence>
<dbReference type="Proteomes" id="UP000582837">
    <property type="component" value="Unassembled WGS sequence"/>
</dbReference>
<gene>
    <name evidence="1" type="ORF">HNQ61_002743</name>
</gene>
<dbReference type="RefSeq" id="WP_170033723.1">
    <property type="nucleotide sequence ID" value="NZ_JABDTL010000001.1"/>
</dbReference>
<name>A0A841GZL5_9BACT</name>
<comment type="caution">
    <text evidence="1">The sequence shown here is derived from an EMBL/GenBank/DDBJ whole genome shotgun (WGS) entry which is preliminary data.</text>
</comment>
<proteinExistence type="predicted"/>
<accession>A0A841GZL5</accession>
<evidence type="ECO:0000313" key="2">
    <source>
        <dbReference type="Proteomes" id="UP000582837"/>
    </source>
</evidence>
<reference evidence="1 2" key="1">
    <citation type="submission" date="2020-08" db="EMBL/GenBank/DDBJ databases">
        <title>Genomic Encyclopedia of Type Strains, Phase IV (KMG-IV): sequencing the most valuable type-strain genomes for metagenomic binning, comparative biology and taxonomic classification.</title>
        <authorList>
            <person name="Goeker M."/>
        </authorList>
    </citation>
    <scope>NUCLEOTIDE SEQUENCE [LARGE SCALE GENOMIC DNA]</scope>
    <source>
        <strain evidence="1 2">DSM 29007</strain>
    </source>
</reference>
<organism evidence="1 2">
    <name type="scientific">Longimicrobium terrae</name>
    <dbReference type="NCBI Taxonomy" id="1639882"/>
    <lineage>
        <taxon>Bacteria</taxon>
        <taxon>Pseudomonadati</taxon>
        <taxon>Gemmatimonadota</taxon>
        <taxon>Longimicrobiia</taxon>
        <taxon>Longimicrobiales</taxon>
        <taxon>Longimicrobiaceae</taxon>
        <taxon>Longimicrobium</taxon>
    </lineage>
</organism>
<sequence>MKKLSLKIDDLRIETFSTDAPAARGGTVHAEMVITRVYEATCIPWECYAYTEQGWGTAYNGGPCVRCA</sequence>
<keyword evidence="2" id="KW-1185">Reference proteome</keyword>
<protein>
    <submittedName>
        <fullName evidence="1">Uncharacterized protein</fullName>
    </submittedName>
</protein>